<dbReference type="GO" id="GO:0005829">
    <property type="term" value="C:cytosol"/>
    <property type="evidence" value="ECO:0007669"/>
    <property type="project" value="TreeGrafter"/>
</dbReference>
<comment type="caution">
    <text evidence="2">The sequence shown here is derived from an EMBL/GenBank/DDBJ whole genome shotgun (WGS) entry which is preliminary data.</text>
</comment>
<dbReference type="GO" id="GO:0016491">
    <property type="term" value="F:oxidoreductase activity"/>
    <property type="evidence" value="ECO:0007669"/>
    <property type="project" value="InterPro"/>
</dbReference>
<organism evidence="2 3">
    <name type="scientific">Bailinhaonella thermotolerans</name>
    <dbReference type="NCBI Taxonomy" id="1070861"/>
    <lineage>
        <taxon>Bacteria</taxon>
        <taxon>Bacillati</taxon>
        <taxon>Actinomycetota</taxon>
        <taxon>Actinomycetes</taxon>
        <taxon>Streptosporangiales</taxon>
        <taxon>Streptosporangiaceae</taxon>
        <taxon>Bailinhaonella</taxon>
    </lineage>
</organism>
<dbReference type="InterPro" id="IPR036812">
    <property type="entry name" value="NAD(P)_OxRdtase_dom_sf"/>
</dbReference>
<proteinExistence type="predicted"/>
<dbReference type="PANTHER" id="PTHR42686:SF1">
    <property type="entry name" value="GH17980P-RELATED"/>
    <property type="match status" value="1"/>
</dbReference>
<dbReference type="Gene3D" id="3.20.20.100">
    <property type="entry name" value="NADP-dependent oxidoreductase domain"/>
    <property type="match status" value="1"/>
</dbReference>
<reference evidence="2 3" key="1">
    <citation type="submission" date="2018-09" db="EMBL/GenBank/DDBJ databases">
        <title>YIM 75507 draft genome.</title>
        <authorList>
            <person name="Tang S."/>
            <person name="Feng Y."/>
        </authorList>
    </citation>
    <scope>NUCLEOTIDE SEQUENCE [LARGE SCALE GENOMIC DNA]</scope>
    <source>
        <strain evidence="2 3">YIM 75507</strain>
    </source>
</reference>
<dbReference type="AlphaFoldDB" id="A0A3A4A9D1"/>
<dbReference type="InterPro" id="IPR020471">
    <property type="entry name" value="AKR"/>
</dbReference>
<dbReference type="EMBL" id="QZEY01000013">
    <property type="protein sequence ID" value="RJL25215.1"/>
    <property type="molecule type" value="Genomic_DNA"/>
</dbReference>
<sequence length="317" mass="33977">METRRLGSTDVEVSTLSFGAAPLGNLFAPMSDDQAGASVRRALAGGVRYFDTAPHYGAGLSERRLGAALRAADRGSYTLSTKVGRLLRPLAPGEENDAPMFRDSPPYKRVWDFGRAGVRASIEESLERLGLDRVDVVYLHDPDVAGAEEAVYESAYPALAELREQGVVGAIGAGTNETELLTRFVRRLDLDVVLCAGRYSLLDRRAAEELLPACSERGTSVVIGGVYNSGLLADPRPGATYDYLPAPEPLVERALRMKALCETYGVPLRAAAIAFPLRHPAVASVLVGCRSEAEVADNLAMFAAEVPDALWAELEVA</sequence>
<feature type="domain" description="NADP-dependent oxidoreductase" evidence="1">
    <location>
        <begin position="16"/>
        <end position="315"/>
    </location>
</feature>
<dbReference type="SUPFAM" id="SSF51430">
    <property type="entry name" value="NAD(P)-linked oxidoreductase"/>
    <property type="match status" value="1"/>
</dbReference>
<gene>
    <name evidence="2" type="ORF">D5H75_27440</name>
</gene>
<evidence type="ECO:0000259" key="1">
    <source>
        <dbReference type="Pfam" id="PF00248"/>
    </source>
</evidence>
<evidence type="ECO:0000313" key="2">
    <source>
        <dbReference type="EMBL" id="RJL25215.1"/>
    </source>
</evidence>
<dbReference type="PANTHER" id="PTHR42686">
    <property type="entry name" value="GH17980P-RELATED"/>
    <property type="match status" value="1"/>
</dbReference>
<evidence type="ECO:0000313" key="3">
    <source>
        <dbReference type="Proteomes" id="UP000265768"/>
    </source>
</evidence>
<dbReference type="Pfam" id="PF00248">
    <property type="entry name" value="Aldo_ket_red"/>
    <property type="match status" value="1"/>
</dbReference>
<dbReference type="OrthoDB" id="9768851at2"/>
<accession>A0A3A4A9D1</accession>
<protein>
    <submittedName>
        <fullName evidence="2">Aldo/keto reductase</fullName>
    </submittedName>
</protein>
<keyword evidence="3" id="KW-1185">Reference proteome</keyword>
<dbReference type="CDD" id="cd19152">
    <property type="entry name" value="AKR_AKR15A"/>
    <property type="match status" value="1"/>
</dbReference>
<dbReference type="InterPro" id="IPR023210">
    <property type="entry name" value="NADP_OxRdtase_dom"/>
</dbReference>
<name>A0A3A4A9D1_9ACTN</name>
<dbReference type="Proteomes" id="UP000265768">
    <property type="component" value="Unassembled WGS sequence"/>
</dbReference>